<evidence type="ECO:0000313" key="1">
    <source>
        <dbReference type="EMBL" id="CAG9783044.1"/>
    </source>
</evidence>
<evidence type="ECO:0000313" key="2">
    <source>
        <dbReference type="Proteomes" id="UP001153714"/>
    </source>
</evidence>
<dbReference type="GO" id="GO:0005759">
    <property type="term" value="C:mitochondrial matrix"/>
    <property type="evidence" value="ECO:0007669"/>
    <property type="project" value="TreeGrafter"/>
</dbReference>
<dbReference type="Proteomes" id="UP001153714">
    <property type="component" value="Chromosome 10"/>
</dbReference>
<protein>
    <recommendedName>
        <fullName evidence="3">Transcription termination factor 5, mitochondrial</fullName>
    </recommendedName>
</protein>
<dbReference type="PANTHER" id="PTHR15437:SF7">
    <property type="entry name" value="TRANSCRIPTION TERMINATION FACTOR 5, MITOCHONDRIAL"/>
    <property type="match status" value="1"/>
</dbReference>
<dbReference type="PANTHER" id="PTHR15437">
    <property type="entry name" value="TRANSCRIPTION TERMINATION FACTOR, MITOCHONDRIAL"/>
    <property type="match status" value="1"/>
</dbReference>
<name>A0A9N9QTL9_9NEOP</name>
<dbReference type="GO" id="GO:0006393">
    <property type="term" value="P:termination of mitochondrial transcription"/>
    <property type="evidence" value="ECO:0007669"/>
    <property type="project" value="TreeGrafter"/>
</dbReference>
<gene>
    <name evidence="1" type="ORF">DIATSA_LOCUS1251</name>
</gene>
<proteinExistence type="predicted"/>
<reference evidence="1" key="2">
    <citation type="submission" date="2022-10" db="EMBL/GenBank/DDBJ databases">
        <authorList>
            <consortium name="ENA_rothamsted_submissions"/>
            <consortium name="culmorum"/>
            <person name="King R."/>
        </authorList>
    </citation>
    <scope>NUCLEOTIDE SEQUENCE</scope>
</reference>
<dbReference type="EMBL" id="OU893341">
    <property type="protein sequence ID" value="CAG9783044.1"/>
    <property type="molecule type" value="Genomic_DNA"/>
</dbReference>
<organism evidence="1 2">
    <name type="scientific">Diatraea saccharalis</name>
    <name type="common">sugarcane borer</name>
    <dbReference type="NCBI Taxonomy" id="40085"/>
    <lineage>
        <taxon>Eukaryota</taxon>
        <taxon>Metazoa</taxon>
        <taxon>Ecdysozoa</taxon>
        <taxon>Arthropoda</taxon>
        <taxon>Hexapoda</taxon>
        <taxon>Insecta</taxon>
        <taxon>Pterygota</taxon>
        <taxon>Neoptera</taxon>
        <taxon>Endopterygota</taxon>
        <taxon>Lepidoptera</taxon>
        <taxon>Glossata</taxon>
        <taxon>Ditrysia</taxon>
        <taxon>Pyraloidea</taxon>
        <taxon>Crambidae</taxon>
        <taxon>Crambinae</taxon>
        <taxon>Diatraea</taxon>
    </lineage>
</organism>
<sequence length="535" mass="62743">MEYCIKVLTILKTRIEYKYPLVSIVRHYHRIPFLDFYYKTTGEELSETYLPVLKKKHPNIESLTNEEIQCTLNILKKFDITPHEACKNLHIFSMNPIAVDNYGEILKECGFINIIPQYIIRYHTLVRSKTIKFLKKEGLMRNDIILEEALLNQFPEWPPDNKYLDKFHDSNTSILTVRKSVLNKYLHWKLSTSTEEFEKYCRHYLTLKHKPMSDIREALDIAQNDIKFNIDVIRRNGFIISTDPTKTKMLLENVTTLAGLNIREAIKIEPAILRNHYKSVLHVRNILEEYRISEKAQQHCLKIYCMKPSTVQQRLDELKTLKEYQVLSTNPRALSMVVHKNKMMLRLKKIQDARKQCYSFNNLVASNTVFKNYISGFGNKVCGRDIATLIVSYANSEDSSSKSKDTELLKSVLKQLKRHKYYLHATLSVVDETIQFLKKRFDSDVIFNQCQLLLYPVSEIEVYLNHLLELRNGGENKLKHDIRLDATYNYLKYQQLTDDQILSLVLYEIEKKYHFSGDGIWARQDGMKAESVAAS</sequence>
<reference evidence="1" key="1">
    <citation type="submission" date="2021-12" db="EMBL/GenBank/DDBJ databases">
        <authorList>
            <person name="King R."/>
        </authorList>
    </citation>
    <scope>NUCLEOTIDE SEQUENCE</scope>
</reference>
<accession>A0A9N9QTL9</accession>
<keyword evidence="2" id="KW-1185">Reference proteome</keyword>
<evidence type="ECO:0008006" key="3">
    <source>
        <dbReference type="Google" id="ProtNLM"/>
    </source>
</evidence>
<dbReference type="AlphaFoldDB" id="A0A9N9QTL9"/>
<dbReference type="GO" id="GO:0003676">
    <property type="term" value="F:nucleic acid binding"/>
    <property type="evidence" value="ECO:0007669"/>
    <property type="project" value="InterPro"/>
</dbReference>
<dbReference type="InterPro" id="IPR003690">
    <property type="entry name" value="MTERF"/>
</dbReference>
<dbReference type="OrthoDB" id="10064535at2759"/>